<evidence type="ECO:0000256" key="1">
    <source>
        <dbReference type="SAM" id="Coils"/>
    </source>
</evidence>
<accession>W8KRC4</accession>
<dbReference type="RefSeq" id="WP_025280427.1">
    <property type="nucleotide sequence ID" value="NZ_CP007268.1"/>
</dbReference>
<protein>
    <submittedName>
        <fullName evidence="2">Uncharacterized protein</fullName>
    </submittedName>
</protein>
<evidence type="ECO:0000313" key="3">
    <source>
        <dbReference type="Proteomes" id="UP000019442"/>
    </source>
</evidence>
<reference evidence="3" key="2">
    <citation type="submission" date="2014-02" db="EMBL/GenBank/DDBJ databases">
        <title>Draft Genome Sequence of extremely halophilic bacteria Halorhodospira halochloris.</title>
        <authorList>
            <person name="Singh K.S."/>
        </authorList>
    </citation>
    <scope>NUCLEOTIDE SEQUENCE [LARGE SCALE GENOMIC DNA]</scope>
    <source>
        <strain evidence="3">A</strain>
    </source>
</reference>
<gene>
    <name evidence="2" type="ORF">M911_01580</name>
</gene>
<dbReference type="EMBL" id="CP007268">
    <property type="protein sequence ID" value="AHK78106.1"/>
    <property type="molecule type" value="Genomic_DNA"/>
</dbReference>
<sequence>MPDRKSLEAALKRLDKLDADLSKALDKLAATRADGTPDQMTKARQAAEGLESKLESAYHDAQEAHRVYWTERMHEEKAGIREALEVLARYRWCCYCRDDAPHGLDGAVHEAVQALGSYPAHPPEDFLDGLPAVVPEPEALERAESEI</sequence>
<keyword evidence="3" id="KW-1185">Reference proteome</keyword>
<name>W8KRC4_9GAMM</name>
<dbReference type="KEGG" id="hhc:M911_01580"/>
<dbReference type="AlphaFoldDB" id="W8KRC4"/>
<feature type="coiled-coil region" evidence="1">
    <location>
        <begin position="7"/>
        <end position="60"/>
    </location>
</feature>
<keyword evidence="1" id="KW-0175">Coiled coil</keyword>
<organism evidence="2 3">
    <name type="scientific">Ectothiorhodospira haloalkaliphila</name>
    <dbReference type="NCBI Taxonomy" id="421628"/>
    <lineage>
        <taxon>Bacteria</taxon>
        <taxon>Pseudomonadati</taxon>
        <taxon>Pseudomonadota</taxon>
        <taxon>Gammaproteobacteria</taxon>
        <taxon>Chromatiales</taxon>
        <taxon>Ectothiorhodospiraceae</taxon>
        <taxon>Ectothiorhodospira</taxon>
    </lineage>
</organism>
<proteinExistence type="predicted"/>
<dbReference type="Proteomes" id="UP000019442">
    <property type="component" value="Chromosome"/>
</dbReference>
<dbReference type="HOGENOM" id="CLU_1765478_0_0_6"/>
<reference evidence="2 3" key="1">
    <citation type="journal article" date="2014" name="J Genomics">
        <title>Draft Genome Sequence of the Extremely Halophilic Phototrophic Purple Sulfur Bacterium Halorhodospira halochloris.</title>
        <authorList>
            <person name="Singh K.S."/>
            <person name="Kirksey J."/>
            <person name="Hoff W.D."/>
            <person name="Deole R."/>
        </authorList>
    </citation>
    <scope>NUCLEOTIDE SEQUENCE [LARGE SCALE GENOMIC DNA]</scope>
    <source>
        <strain evidence="2 3">A</strain>
    </source>
</reference>
<evidence type="ECO:0000313" key="2">
    <source>
        <dbReference type="EMBL" id="AHK78106.1"/>
    </source>
</evidence>